<evidence type="ECO:0000313" key="1">
    <source>
        <dbReference type="EMBL" id="KAJ9086792.1"/>
    </source>
</evidence>
<organism evidence="1 2">
    <name type="scientific">Entomophthora muscae</name>
    <dbReference type="NCBI Taxonomy" id="34485"/>
    <lineage>
        <taxon>Eukaryota</taxon>
        <taxon>Fungi</taxon>
        <taxon>Fungi incertae sedis</taxon>
        <taxon>Zoopagomycota</taxon>
        <taxon>Entomophthoromycotina</taxon>
        <taxon>Entomophthoromycetes</taxon>
        <taxon>Entomophthorales</taxon>
        <taxon>Entomophthoraceae</taxon>
        <taxon>Entomophthora</taxon>
    </lineage>
</organism>
<gene>
    <name evidence="1" type="ORF">DSO57_1000417</name>
</gene>
<protein>
    <submittedName>
        <fullName evidence="1">Uncharacterized protein</fullName>
    </submittedName>
</protein>
<evidence type="ECO:0000313" key="2">
    <source>
        <dbReference type="Proteomes" id="UP001165960"/>
    </source>
</evidence>
<reference evidence="1" key="1">
    <citation type="submission" date="2022-04" db="EMBL/GenBank/DDBJ databases">
        <title>Genome of the entomopathogenic fungus Entomophthora muscae.</title>
        <authorList>
            <person name="Elya C."/>
            <person name="Lovett B.R."/>
            <person name="Lee E."/>
            <person name="Macias A.M."/>
            <person name="Hajek A.E."/>
            <person name="De Bivort B.L."/>
            <person name="Kasson M.T."/>
            <person name="De Fine Licht H.H."/>
            <person name="Stajich J.E."/>
        </authorList>
    </citation>
    <scope>NUCLEOTIDE SEQUENCE</scope>
    <source>
        <strain evidence="1">Berkeley</strain>
    </source>
</reference>
<sequence length="355" mass="40340">MLLHKIRYIQTINSQHSSIWLRMRHHFIYFVFGFASVFSQSNKASVNIIEKFYRNNIGIDIYTKTWKPINQKIRARIVFVHGFAEHVNRYDHVFYPFAKAGLLVHGFDQIGCGKTGERAKDLGGAMSMERLRIDIDDAINRTYTPKLPIFLMGHSFGGATVLDYLARGSKRKLLYGSVATGKLCYMLPKSSAPDLELAPETKPNRAAAQGLVALSFVAPNIFIPTNIDAKLVSRDKKEVAKYENDPYTFSRCAVEQVYDLVFGGKYVMDEGYKSIKVPRLLIAHGTGDMITSHAASKNLAKKLLDLRYQKRLDFKSFAGGYHELHNDIIKKEVILYYLKWIISQLPSSYKSPSSH</sequence>
<name>A0ACC2UKA6_9FUNG</name>
<dbReference type="Proteomes" id="UP001165960">
    <property type="component" value="Unassembled WGS sequence"/>
</dbReference>
<comment type="caution">
    <text evidence="1">The sequence shown here is derived from an EMBL/GenBank/DDBJ whole genome shotgun (WGS) entry which is preliminary data.</text>
</comment>
<dbReference type="EMBL" id="QTSX02000711">
    <property type="protein sequence ID" value="KAJ9086792.1"/>
    <property type="molecule type" value="Genomic_DNA"/>
</dbReference>
<accession>A0ACC2UKA6</accession>
<keyword evidence="2" id="KW-1185">Reference proteome</keyword>
<proteinExistence type="predicted"/>